<organism evidence="2 3">
    <name type="scientific">Lysinibacillus contaminans</name>
    <dbReference type="NCBI Taxonomy" id="1293441"/>
    <lineage>
        <taxon>Bacteria</taxon>
        <taxon>Bacillati</taxon>
        <taxon>Bacillota</taxon>
        <taxon>Bacilli</taxon>
        <taxon>Bacillales</taxon>
        <taxon>Bacillaceae</taxon>
        <taxon>Lysinibacillus</taxon>
    </lineage>
</organism>
<name>A0ABR5JVW6_9BACI</name>
<comment type="caution">
    <text evidence="2">The sequence shown here is derived from an EMBL/GenBank/DDBJ whole genome shotgun (WGS) entry which is preliminary data.</text>
</comment>
<protein>
    <submittedName>
        <fullName evidence="2">Uncharacterized protein</fullName>
    </submittedName>
</protein>
<evidence type="ECO:0000256" key="1">
    <source>
        <dbReference type="SAM" id="Phobius"/>
    </source>
</evidence>
<feature type="transmembrane region" description="Helical" evidence="1">
    <location>
        <begin position="50"/>
        <end position="71"/>
    </location>
</feature>
<dbReference type="EMBL" id="LGRV01000008">
    <property type="protein sequence ID" value="KOS66289.1"/>
    <property type="molecule type" value="Genomic_DNA"/>
</dbReference>
<gene>
    <name evidence="2" type="ORF">AEA09_18920</name>
</gene>
<evidence type="ECO:0000313" key="3">
    <source>
        <dbReference type="Proteomes" id="UP000050668"/>
    </source>
</evidence>
<sequence length="145" mass="16795">MIMRSEMMKRFLTALISVILFATILSWISYTPSSQREHNVYYFGFLETFMFVFFYAGPVYLLVGLPLSFFIDKLIGKTKSNSKLTRYSIGLGLYSFVGTLVGFIFVILLTQNVYWSEIISFSIYGFIASIFYYHLSLLLSKINNK</sequence>
<dbReference type="Proteomes" id="UP000050668">
    <property type="component" value="Unassembled WGS sequence"/>
</dbReference>
<proteinExistence type="predicted"/>
<reference evidence="3" key="1">
    <citation type="submission" date="2015-07" db="EMBL/GenBank/DDBJ databases">
        <title>Fjat-14205 dsm 2895.</title>
        <authorList>
            <person name="Liu B."/>
            <person name="Wang J."/>
            <person name="Zhu Y."/>
            <person name="Liu G."/>
            <person name="Chen Q."/>
            <person name="Chen Z."/>
            <person name="Lan J."/>
            <person name="Che J."/>
            <person name="Ge C."/>
            <person name="Shi H."/>
            <person name="Pan Z."/>
            <person name="Liu X."/>
        </authorList>
    </citation>
    <scope>NUCLEOTIDE SEQUENCE [LARGE SCALE GENOMIC DNA]</scope>
    <source>
        <strain evidence="3">DSM 25560</strain>
    </source>
</reference>
<keyword evidence="1" id="KW-0812">Transmembrane</keyword>
<accession>A0ABR5JVW6</accession>
<feature type="transmembrane region" description="Helical" evidence="1">
    <location>
        <begin position="91"/>
        <end position="109"/>
    </location>
</feature>
<keyword evidence="3" id="KW-1185">Reference proteome</keyword>
<evidence type="ECO:0000313" key="2">
    <source>
        <dbReference type="EMBL" id="KOS66289.1"/>
    </source>
</evidence>
<feature type="transmembrane region" description="Helical" evidence="1">
    <location>
        <begin position="121"/>
        <end position="139"/>
    </location>
</feature>
<keyword evidence="1" id="KW-1133">Transmembrane helix</keyword>
<keyword evidence="1" id="KW-0472">Membrane</keyword>